<dbReference type="Proteomes" id="UP001603978">
    <property type="component" value="Unassembled WGS sequence"/>
</dbReference>
<dbReference type="InterPro" id="IPR012338">
    <property type="entry name" value="Beta-lactam/transpept-like"/>
</dbReference>
<proteinExistence type="predicted"/>
<dbReference type="EMBL" id="JBICRM010000029">
    <property type="protein sequence ID" value="MFG1708639.1"/>
    <property type="molecule type" value="Genomic_DNA"/>
</dbReference>
<dbReference type="Gene3D" id="3.40.710.10">
    <property type="entry name" value="DD-peptidase/beta-lactamase superfamily"/>
    <property type="match status" value="1"/>
</dbReference>
<keyword evidence="2" id="KW-1185">Reference proteome</keyword>
<comment type="caution">
    <text evidence="1">The sequence shown here is derived from an EMBL/GenBank/DDBJ whole genome shotgun (WGS) entry which is preliminary data.</text>
</comment>
<evidence type="ECO:0000313" key="1">
    <source>
        <dbReference type="EMBL" id="MFG1708639.1"/>
    </source>
</evidence>
<dbReference type="RefSeq" id="WP_393172869.1">
    <property type="nucleotide sequence ID" value="NZ_JBICRM010000029.1"/>
</dbReference>
<reference evidence="1 2" key="1">
    <citation type="submission" date="2024-10" db="EMBL/GenBank/DDBJ databases">
        <authorList>
            <person name="Topkara A.R."/>
            <person name="Saygin H."/>
        </authorList>
    </citation>
    <scope>NUCLEOTIDE SEQUENCE [LARGE SCALE GENOMIC DNA]</scope>
    <source>
        <strain evidence="1 2">M3C6</strain>
    </source>
</reference>
<organism evidence="1 2">
    <name type="scientific">Nonomuraea marmarensis</name>
    <dbReference type="NCBI Taxonomy" id="3351344"/>
    <lineage>
        <taxon>Bacteria</taxon>
        <taxon>Bacillati</taxon>
        <taxon>Actinomycetota</taxon>
        <taxon>Actinomycetes</taxon>
        <taxon>Streptosporangiales</taxon>
        <taxon>Streptosporangiaceae</taxon>
        <taxon>Nonomuraea</taxon>
    </lineage>
</organism>
<sequence>MPGGMYRSMFWFPTASRDVLLCIGIHGQLVYIDRATGMAGVKLSSWEDPEPECDGAWKGFSAVRMFDAISDHLAAGSGTL</sequence>
<accession>A0ABW7AR92</accession>
<evidence type="ECO:0000313" key="2">
    <source>
        <dbReference type="Proteomes" id="UP001603978"/>
    </source>
</evidence>
<protein>
    <submittedName>
        <fullName evidence="1">Uncharacterized protein</fullName>
    </submittedName>
</protein>
<name>A0ABW7AR92_9ACTN</name>
<dbReference type="SUPFAM" id="SSF56601">
    <property type="entry name" value="beta-lactamase/transpeptidase-like"/>
    <property type="match status" value="1"/>
</dbReference>
<gene>
    <name evidence="1" type="ORF">ACFLIM_36110</name>
</gene>